<gene>
    <name evidence="1" type="ORF">S03H2_66925</name>
</gene>
<dbReference type="EMBL" id="BARU01043748">
    <property type="protein sequence ID" value="GAH84690.1"/>
    <property type="molecule type" value="Genomic_DNA"/>
</dbReference>
<proteinExistence type="predicted"/>
<organism evidence="1">
    <name type="scientific">marine sediment metagenome</name>
    <dbReference type="NCBI Taxonomy" id="412755"/>
    <lineage>
        <taxon>unclassified sequences</taxon>
        <taxon>metagenomes</taxon>
        <taxon>ecological metagenomes</taxon>
    </lineage>
</organism>
<reference evidence="1" key="1">
    <citation type="journal article" date="2014" name="Front. Microbiol.">
        <title>High frequency of phylogenetically diverse reductive dehalogenase-homologous genes in deep subseafloor sedimentary metagenomes.</title>
        <authorList>
            <person name="Kawai M."/>
            <person name="Futagami T."/>
            <person name="Toyoda A."/>
            <person name="Takaki Y."/>
            <person name="Nishi S."/>
            <person name="Hori S."/>
            <person name="Arai W."/>
            <person name="Tsubouchi T."/>
            <person name="Morono Y."/>
            <person name="Uchiyama I."/>
            <person name="Ito T."/>
            <person name="Fujiyama A."/>
            <person name="Inagaki F."/>
            <person name="Takami H."/>
        </authorList>
    </citation>
    <scope>NUCLEOTIDE SEQUENCE</scope>
    <source>
        <strain evidence="1">Expedition CK06-06</strain>
    </source>
</reference>
<sequence length="63" mass="7209">ITTSKKGISISNYRYAIGIGIFGIWLDIEKLGNINLGRILSIIRYYNDRQGSRHAKGYAIHIW</sequence>
<protein>
    <submittedName>
        <fullName evidence="1">Uncharacterized protein</fullName>
    </submittedName>
</protein>
<evidence type="ECO:0000313" key="1">
    <source>
        <dbReference type="EMBL" id="GAH84690.1"/>
    </source>
</evidence>
<feature type="non-terminal residue" evidence="1">
    <location>
        <position position="1"/>
    </location>
</feature>
<accession>X1JTE2</accession>
<name>X1JTE2_9ZZZZ</name>
<comment type="caution">
    <text evidence="1">The sequence shown here is derived from an EMBL/GenBank/DDBJ whole genome shotgun (WGS) entry which is preliminary data.</text>
</comment>
<dbReference type="AlphaFoldDB" id="X1JTE2"/>